<evidence type="ECO:0000313" key="3">
    <source>
        <dbReference type="EnsemblMetazoa" id="G34012.1:cds"/>
    </source>
</evidence>
<protein>
    <recommendedName>
        <fullName evidence="2">Novel STAND NTPase 3 domain-containing protein</fullName>
    </recommendedName>
</protein>
<accession>A0A8W8MRD6</accession>
<proteinExistence type="predicted"/>
<feature type="domain" description="Novel STAND NTPase 3" evidence="2">
    <location>
        <begin position="111"/>
        <end position="264"/>
    </location>
</feature>
<evidence type="ECO:0000259" key="2">
    <source>
        <dbReference type="Pfam" id="PF20720"/>
    </source>
</evidence>
<evidence type="ECO:0000313" key="4">
    <source>
        <dbReference type="Proteomes" id="UP000005408"/>
    </source>
</evidence>
<feature type="region of interest" description="Disordered" evidence="1">
    <location>
        <begin position="60"/>
        <end position="91"/>
    </location>
</feature>
<dbReference type="SUPFAM" id="SSF52540">
    <property type="entry name" value="P-loop containing nucleoside triphosphate hydrolases"/>
    <property type="match status" value="2"/>
</dbReference>
<dbReference type="InterPro" id="IPR027417">
    <property type="entry name" value="P-loop_NTPase"/>
</dbReference>
<dbReference type="Gene3D" id="3.40.50.300">
    <property type="entry name" value="P-loop containing nucleotide triphosphate hydrolases"/>
    <property type="match status" value="1"/>
</dbReference>
<dbReference type="Pfam" id="PF20720">
    <property type="entry name" value="nSTAND3"/>
    <property type="match status" value="1"/>
</dbReference>
<keyword evidence="4" id="KW-1185">Reference proteome</keyword>
<dbReference type="Proteomes" id="UP000005408">
    <property type="component" value="Unassembled WGS sequence"/>
</dbReference>
<sequence length="488" mass="56773">MHLLCFPQHLGIRRRKRRDDEEQQTETALELSPLIQTDKRDNAVLIEQVNEEEKEKKEALVVQVKEEEEEGDKESSISIKNNQRDKTGSLAKESPLDRAIIMQWHDDNRKFVSTRACKEVEKLINSQNLVVVTGNSGSGKSAIIQHIALCYRSQGWTVKPVYKVKEITDSYSSVDVLQSRILFVFNDPIGIESFDEIAYNSWKKHDERLKACLKNNKMLLSSRKYILLDYRVRGMLKNKSCILDLSDDKHKLNNGEKETILMSYSSNSGLLKDDIDGILMTEEYFPLLCKLYFSDKNNQTIGPRFFKEPFNVCQEQIRHFRKKCKDSYCALVLLVLCNNQLCVEDILEKDCLKEKFKLALKLCEMKKSTAPHTIGDALKTLEGFFVKKIEDTYHFYHDFVMEVTTYVFGTDYPRETIQYSDIGFLRRRVNFKSSNDNRKEEVDIFTIYLNDKYVSDLVERLFNDVFGDRLLDVVLNPCMKNEKGVLSI</sequence>
<evidence type="ECO:0000256" key="1">
    <source>
        <dbReference type="SAM" id="MobiDB-lite"/>
    </source>
</evidence>
<dbReference type="AlphaFoldDB" id="A0A8W8MRD6"/>
<dbReference type="EnsemblMetazoa" id="G34012.1">
    <property type="protein sequence ID" value="G34012.1:cds"/>
    <property type="gene ID" value="G34012"/>
</dbReference>
<dbReference type="InterPro" id="IPR049050">
    <property type="entry name" value="nSTAND3"/>
</dbReference>
<reference evidence="3" key="1">
    <citation type="submission" date="2022-08" db="UniProtKB">
        <authorList>
            <consortium name="EnsemblMetazoa"/>
        </authorList>
    </citation>
    <scope>IDENTIFICATION</scope>
    <source>
        <strain evidence="3">05x7-T-G4-1.051#20</strain>
    </source>
</reference>
<organism evidence="3 4">
    <name type="scientific">Magallana gigas</name>
    <name type="common">Pacific oyster</name>
    <name type="synonym">Crassostrea gigas</name>
    <dbReference type="NCBI Taxonomy" id="29159"/>
    <lineage>
        <taxon>Eukaryota</taxon>
        <taxon>Metazoa</taxon>
        <taxon>Spiralia</taxon>
        <taxon>Lophotrochozoa</taxon>
        <taxon>Mollusca</taxon>
        <taxon>Bivalvia</taxon>
        <taxon>Autobranchia</taxon>
        <taxon>Pteriomorphia</taxon>
        <taxon>Ostreida</taxon>
        <taxon>Ostreoidea</taxon>
        <taxon>Ostreidae</taxon>
        <taxon>Magallana</taxon>
    </lineage>
</organism>
<name>A0A8W8MRD6_MAGGI</name>